<evidence type="ECO:0000313" key="5">
    <source>
        <dbReference type="Proteomes" id="UP001459204"/>
    </source>
</evidence>
<dbReference type="CDD" id="cd02650">
    <property type="entry name" value="nuc_hydro_CaPnhB"/>
    <property type="match status" value="1"/>
</dbReference>
<dbReference type="InterPro" id="IPR001910">
    <property type="entry name" value="Inosine/uridine_hydrolase_dom"/>
</dbReference>
<comment type="caution">
    <text evidence="4">The sequence shown here is derived from an EMBL/GenBank/DDBJ whole genome shotgun (WGS) entry which is preliminary data.</text>
</comment>
<evidence type="ECO:0000259" key="3">
    <source>
        <dbReference type="Pfam" id="PF01156"/>
    </source>
</evidence>
<dbReference type="Proteomes" id="UP001459204">
    <property type="component" value="Unassembled WGS sequence"/>
</dbReference>
<gene>
    <name evidence="4" type="ORF">AAD027_07010</name>
</gene>
<dbReference type="Pfam" id="PF01156">
    <property type="entry name" value="IU_nuc_hydro"/>
    <property type="match status" value="1"/>
</dbReference>
<dbReference type="GO" id="GO:0016787">
    <property type="term" value="F:hydrolase activity"/>
    <property type="evidence" value="ECO:0007669"/>
    <property type="project" value="UniProtKB-KW"/>
</dbReference>
<dbReference type="EMBL" id="JBBWWT010000002">
    <property type="protein sequence ID" value="MEL1264118.1"/>
    <property type="molecule type" value="Genomic_DNA"/>
</dbReference>
<proteinExistence type="predicted"/>
<evidence type="ECO:0000313" key="4">
    <source>
        <dbReference type="EMBL" id="MEL1264118.1"/>
    </source>
</evidence>
<dbReference type="InterPro" id="IPR023186">
    <property type="entry name" value="IUNH"/>
</dbReference>
<dbReference type="PANTHER" id="PTHR12304">
    <property type="entry name" value="INOSINE-URIDINE PREFERRING NUCLEOSIDE HYDROLASE"/>
    <property type="match status" value="1"/>
</dbReference>
<organism evidence="4 5">
    <name type="scientific">Pseudoxanthomonas putridarboris</name>
    <dbReference type="NCBI Taxonomy" id="752605"/>
    <lineage>
        <taxon>Bacteria</taxon>
        <taxon>Pseudomonadati</taxon>
        <taxon>Pseudomonadota</taxon>
        <taxon>Gammaproteobacteria</taxon>
        <taxon>Lysobacterales</taxon>
        <taxon>Lysobacteraceae</taxon>
        <taxon>Pseudoxanthomonas</taxon>
    </lineage>
</organism>
<name>A0ABU9IYS4_9GAMM</name>
<feature type="domain" description="Inosine/uridine-preferring nucleoside hydrolase" evidence="3">
    <location>
        <begin position="31"/>
        <end position="334"/>
    </location>
</feature>
<sequence length="359" mass="37468">MADGSIWTSAKRSAGRCMDKRDGKDTGMRFIVDTDPGIDDAMALRFAASSPELDIVAVTTCFGNADVGTTTRNALALCRRFGIRAPVHAGAAKPLAMQRRPSPVHVHGVDGLGDAGGIAASRADVPAGEGAAEAIVRMARTHPGEISILALAPLTNLAAALAIDPSIAGLIGQVVVMGGAFGRHGRSGNVTPVAEANVWNDPHAADIVFGASWPMTVVGLDVTLDCVLDAGIAERLAREFGGDARFLYEISRRYEAIYREQDGLAGSCLHDVAAVAYAVAPELFDIASGHIRATTEGVAIGQTVFRPEDRRSIAGPSDEAPVQRICVGVDAASVVSMYCGRIVDNTMQASVSGMRSWGM</sequence>
<keyword evidence="2" id="KW-0326">Glycosidase</keyword>
<protein>
    <submittedName>
        <fullName evidence="4">Nucleoside hydrolase</fullName>
    </submittedName>
</protein>
<dbReference type="InterPro" id="IPR036452">
    <property type="entry name" value="Ribo_hydro-like"/>
</dbReference>
<reference evidence="4 5" key="1">
    <citation type="submission" date="2024-04" db="EMBL/GenBank/DDBJ databases">
        <title>Draft genome sequence of Pseudoxanthomonas putridarboris WD12.</title>
        <authorList>
            <person name="Oh J."/>
        </authorList>
    </citation>
    <scope>NUCLEOTIDE SEQUENCE [LARGE SCALE GENOMIC DNA]</scope>
    <source>
        <strain evidence="4 5">WD12</strain>
    </source>
</reference>
<keyword evidence="1 4" id="KW-0378">Hydrolase</keyword>
<keyword evidence="5" id="KW-1185">Reference proteome</keyword>
<evidence type="ECO:0000256" key="1">
    <source>
        <dbReference type="ARBA" id="ARBA00022801"/>
    </source>
</evidence>
<dbReference type="PANTHER" id="PTHR12304:SF4">
    <property type="entry name" value="URIDINE NUCLEOSIDASE"/>
    <property type="match status" value="1"/>
</dbReference>
<accession>A0ABU9IYS4</accession>
<dbReference type="Gene3D" id="3.90.245.10">
    <property type="entry name" value="Ribonucleoside hydrolase-like"/>
    <property type="match status" value="1"/>
</dbReference>
<evidence type="ECO:0000256" key="2">
    <source>
        <dbReference type="ARBA" id="ARBA00023295"/>
    </source>
</evidence>
<dbReference type="SUPFAM" id="SSF53590">
    <property type="entry name" value="Nucleoside hydrolase"/>
    <property type="match status" value="1"/>
</dbReference>